<reference evidence="2 3" key="1">
    <citation type="submission" date="2018-05" db="EMBL/GenBank/DDBJ databases">
        <title>Draft genome sequence of Scytalidium lignicola DSM 105466, a ubiquitous saprotrophic fungus.</title>
        <authorList>
            <person name="Buettner E."/>
            <person name="Gebauer A.M."/>
            <person name="Hofrichter M."/>
            <person name="Liers C."/>
            <person name="Kellner H."/>
        </authorList>
    </citation>
    <scope>NUCLEOTIDE SEQUENCE [LARGE SCALE GENOMIC DNA]</scope>
    <source>
        <strain evidence="2 3">DSM 105466</strain>
    </source>
</reference>
<gene>
    <name evidence="2" type="ORF">B7463_g6407</name>
</gene>
<dbReference type="OrthoDB" id="3565113at2759"/>
<name>A0A3E2H963_SCYLI</name>
<organism evidence="2 3">
    <name type="scientific">Scytalidium lignicola</name>
    <name type="common">Hyphomycete</name>
    <dbReference type="NCBI Taxonomy" id="5539"/>
    <lineage>
        <taxon>Eukaryota</taxon>
        <taxon>Fungi</taxon>
        <taxon>Dikarya</taxon>
        <taxon>Ascomycota</taxon>
        <taxon>Pezizomycotina</taxon>
        <taxon>Leotiomycetes</taxon>
        <taxon>Leotiomycetes incertae sedis</taxon>
        <taxon>Scytalidium</taxon>
    </lineage>
</organism>
<feature type="compositionally biased region" description="Polar residues" evidence="1">
    <location>
        <begin position="327"/>
        <end position="339"/>
    </location>
</feature>
<feature type="region of interest" description="Disordered" evidence="1">
    <location>
        <begin position="123"/>
        <end position="143"/>
    </location>
</feature>
<proteinExistence type="predicted"/>
<evidence type="ECO:0000313" key="2">
    <source>
        <dbReference type="EMBL" id="RFU29949.1"/>
    </source>
</evidence>
<feature type="non-terminal residue" evidence="2">
    <location>
        <position position="782"/>
    </location>
</feature>
<feature type="non-terminal residue" evidence="2">
    <location>
        <position position="1"/>
    </location>
</feature>
<dbReference type="AlphaFoldDB" id="A0A3E2H963"/>
<dbReference type="Proteomes" id="UP000258309">
    <property type="component" value="Unassembled WGS sequence"/>
</dbReference>
<protein>
    <submittedName>
        <fullName evidence="2">Uncharacterized protein</fullName>
    </submittedName>
</protein>
<dbReference type="EMBL" id="NCSJ02000113">
    <property type="protein sequence ID" value="RFU29949.1"/>
    <property type="molecule type" value="Genomic_DNA"/>
</dbReference>
<keyword evidence="3" id="KW-1185">Reference proteome</keyword>
<feature type="region of interest" description="Disordered" evidence="1">
    <location>
        <begin position="306"/>
        <end position="372"/>
    </location>
</feature>
<evidence type="ECO:0000256" key="1">
    <source>
        <dbReference type="SAM" id="MobiDB-lite"/>
    </source>
</evidence>
<sequence>MAGTRSILFHGLVRRDKKEIPRFKKPRALVAILYRWWMTLNMATESKFHRNHGALCDLQLTDQWRHHQLLNDDVLIPNITSLLHDLGLRNASEVERIFKLCKIDINSLPYGLSESSTQYISLSPESERFSHSHPKPPDSIVSNNGSCYSIDDSNQKPTGFHSYVDSKRQIESWIHSYERHEFIAYQAARPDTSTIQRRRGRRNPSSKKWQNAFAAIIRLDDGEESDRIFNKSRDRDKYVSECDEGSGTDSISDMYRVAKFRVKAALENKPRLATRIWQHISPKLHFLNPLFKGDGLLRLLEEDVVDGEQEKGPQPTSSSTSQFSGSTLGWTSRNYNASSKRLREHSRDDDDDKGSKRNKKHPTLPSLPPEEPWKKPKFKCPFYAKCCNTHCKKNGRASTSLGYDTFHHIQDHFNHYHIVIRCQRCHRVFKGDTAMTSKNEHQKTCSAQAPAVTDDVIDCDMKAKLNQNIRRFRTWSMENSESQDQNMNAWISNCIIALTGITKPRAELGNDDLRNLKYGERELAKWYTCWTTLFSSEFPIPEHPFYEPNISSTVQNRQRLQVLFEVVATALAEENGHPPAGFQGQVQWFQNCLSIVLNLLAPPASNTTSTFEPDLTERIARILDMQGRIPGITQPALAIQDQNVSPVTSILRIVGDQQLQGQPAQVVLSIQQHAWTEEPLSPSQYSGTTERITSNTAVRNPLTFAPATTVQFSEEAMPDPAESTGWPETQTSLPLSSNSTCQNCGGLIFEETWQEGQEEPLPSICYCTSNEVSVMSNDLWAI</sequence>
<evidence type="ECO:0000313" key="3">
    <source>
        <dbReference type="Proteomes" id="UP000258309"/>
    </source>
</evidence>
<comment type="caution">
    <text evidence="2">The sequence shown here is derived from an EMBL/GenBank/DDBJ whole genome shotgun (WGS) entry which is preliminary data.</text>
</comment>
<feature type="compositionally biased region" description="Low complexity" evidence="1">
    <location>
        <begin position="312"/>
        <end position="326"/>
    </location>
</feature>
<accession>A0A3E2H963</accession>